<dbReference type="InParanoid" id="A0A1E7EWK6"/>
<dbReference type="OrthoDB" id="44017at2759"/>
<feature type="compositionally biased region" description="Basic and acidic residues" evidence="1">
    <location>
        <begin position="553"/>
        <end position="569"/>
    </location>
</feature>
<dbReference type="AlphaFoldDB" id="A0A1E7EWK6"/>
<feature type="compositionally biased region" description="Low complexity" evidence="1">
    <location>
        <begin position="126"/>
        <end position="139"/>
    </location>
</feature>
<feature type="transmembrane region" description="Helical" evidence="2">
    <location>
        <begin position="256"/>
        <end position="277"/>
    </location>
</feature>
<reference evidence="3 4" key="1">
    <citation type="submission" date="2016-09" db="EMBL/GenBank/DDBJ databases">
        <title>Extensive genetic diversity and differential bi-allelic expression allows diatom success in the polar Southern Ocean.</title>
        <authorList>
            <consortium name="DOE Joint Genome Institute"/>
            <person name="Mock T."/>
            <person name="Otillar R.P."/>
            <person name="Strauss J."/>
            <person name="Dupont C."/>
            <person name="Frickenhaus S."/>
            <person name="Maumus F."/>
            <person name="Mcmullan M."/>
            <person name="Sanges R."/>
            <person name="Schmutz J."/>
            <person name="Toseland A."/>
            <person name="Valas R."/>
            <person name="Veluchamy A."/>
            <person name="Ward B.J."/>
            <person name="Allen A."/>
            <person name="Barry K."/>
            <person name="Falciatore A."/>
            <person name="Ferrante M."/>
            <person name="Fortunato A.E."/>
            <person name="Gloeckner G."/>
            <person name="Gruber A."/>
            <person name="Hipkin R."/>
            <person name="Janech M."/>
            <person name="Kroth P."/>
            <person name="Leese F."/>
            <person name="Lindquist E."/>
            <person name="Lyon B.R."/>
            <person name="Martin J."/>
            <person name="Mayer C."/>
            <person name="Parker M."/>
            <person name="Quesneville H."/>
            <person name="Raymond J."/>
            <person name="Uhlig C."/>
            <person name="Valentin K.U."/>
            <person name="Worden A.Z."/>
            <person name="Armbrust E.V."/>
            <person name="Bowler C."/>
            <person name="Green B."/>
            <person name="Moulton V."/>
            <person name="Van Oosterhout C."/>
            <person name="Grigoriev I."/>
        </authorList>
    </citation>
    <scope>NUCLEOTIDE SEQUENCE [LARGE SCALE GENOMIC DNA]</scope>
    <source>
        <strain evidence="3 4">CCMP1102</strain>
    </source>
</reference>
<feature type="transmembrane region" description="Helical" evidence="2">
    <location>
        <begin position="481"/>
        <end position="502"/>
    </location>
</feature>
<feature type="transmembrane region" description="Helical" evidence="2">
    <location>
        <begin position="289"/>
        <end position="306"/>
    </location>
</feature>
<feature type="transmembrane region" description="Helical" evidence="2">
    <location>
        <begin position="442"/>
        <end position="460"/>
    </location>
</feature>
<feature type="transmembrane region" description="Helical" evidence="2">
    <location>
        <begin position="382"/>
        <end position="403"/>
    </location>
</feature>
<feature type="region of interest" description="Disordered" evidence="1">
    <location>
        <begin position="69"/>
        <end position="99"/>
    </location>
</feature>
<keyword evidence="2" id="KW-0812">Transmembrane</keyword>
<feature type="transmembrane region" description="Helical" evidence="2">
    <location>
        <begin position="312"/>
        <end position="332"/>
    </location>
</feature>
<keyword evidence="2" id="KW-1133">Transmembrane helix</keyword>
<dbReference type="PANTHER" id="PTHR33802">
    <property type="entry name" value="SI:CH211-161H7.5-RELATED"/>
    <property type="match status" value="1"/>
</dbReference>
<organism evidence="3 4">
    <name type="scientific">Fragilariopsis cylindrus CCMP1102</name>
    <dbReference type="NCBI Taxonomy" id="635003"/>
    <lineage>
        <taxon>Eukaryota</taxon>
        <taxon>Sar</taxon>
        <taxon>Stramenopiles</taxon>
        <taxon>Ochrophyta</taxon>
        <taxon>Bacillariophyta</taxon>
        <taxon>Bacillariophyceae</taxon>
        <taxon>Bacillariophycidae</taxon>
        <taxon>Bacillariales</taxon>
        <taxon>Bacillariaceae</taxon>
        <taxon>Fragilariopsis</taxon>
    </lineage>
</organism>
<evidence type="ECO:0000313" key="4">
    <source>
        <dbReference type="Proteomes" id="UP000095751"/>
    </source>
</evidence>
<protein>
    <submittedName>
        <fullName evidence="3">Uncharacterized protein</fullName>
    </submittedName>
</protein>
<dbReference type="KEGG" id="fcy:FRACYDRAFT_247834"/>
<proteinExistence type="predicted"/>
<dbReference type="PANTHER" id="PTHR33802:SF2">
    <property type="entry name" value="EF-HAND DOMAIN-CONTAINING PROTEIN"/>
    <property type="match status" value="1"/>
</dbReference>
<evidence type="ECO:0000313" key="3">
    <source>
        <dbReference type="EMBL" id="OEU10219.1"/>
    </source>
</evidence>
<dbReference type="Proteomes" id="UP000095751">
    <property type="component" value="Unassembled WGS sequence"/>
</dbReference>
<feature type="compositionally biased region" description="Low complexity" evidence="1">
    <location>
        <begin position="1"/>
        <end position="13"/>
    </location>
</feature>
<feature type="region of interest" description="Disordered" evidence="1">
    <location>
        <begin position="540"/>
        <end position="600"/>
    </location>
</feature>
<feature type="region of interest" description="Disordered" evidence="1">
    <location>
        <begin position="124"/>
        <end position="171"/>
    </location>
</feature>
<feature type="transmembrane region" description="Helical" evidence="2">
    <location>
        <begin position="415"/>
        <end position="436"/>
    </location>
</feature>
<keyword evidence="4" id="KW-1185">Reference proteome</keyword>
<sequence>MTDVQSNTNSDTSNNDDNDEHDTTSVTTMAMAKQQKQSVITKSTPSFLSPVGAMSRNYSVALDEDDVMDLSPNHSSSRINNNVNNNTNNSNNNSNRNDRYWESDYEANYNGVQHQVVSTDEEYKYNENNNNNNNNNYDIIDNDNDLPTPLLGYNRNDNDNDDDDDHYYHHRRNDHDHDLEEVSLKINDHQQRQHQQQHHHQQSKPKLNGLNYLNVITYVLNVFTSYFIGVRGLFGILPTRRDIFIEYETLVTPADYAYYLWAPILVFEFFFATAQLFPHYRARPIIQQGTGLYFFWACIIQTIWTICFAMKWFISSFVAVCLALLCLVLLLASQHYNCLSAPTTRGGGGMTGTMGGFLSSSSSSGPTQRRKESLSEYWLFRFPFYLHCGWLLVCTVVQFSMVFRYRFTGSSGAQLMADIVALGVLLPPSTFFLTGQSSGPDFVIPVVIIWSYISIGVELHNPDDRLVELYGHPAIIAVENASYVFTGIIVFMLIPRIIVWIAQEFCTIDVVELIDEEEDNISTAMNEVRRTGGLFERFSLRGRGGGGGGDGNDEPHDEKGENDDNKENQNENENANSDEEAVTEVTEEEDNCNDEEKNQE</sequence>
<name>A0A1E7EWK6_9STRA</name>
<gene>
    <name evidence="3" type="ORF">FRACYDRAFT_247834</name>
</gene>
<evidence type="ECO:0000256" key="2">
    <source>
        <dbReference type="SAM" id="Phobius"/>
    </source>
</evidence>
<evidence type="ECO:0000256" key="1">
    <source>
        <dbReference type="SAM" id="MobiDB-lite"/>
    </source>
</evidence>
<feature type="transmembrane region" description="Helical" evidence="2">
    <location>
        <begin position="212"/>
        <end position="236"/>
    </location>
</feature>
<keyword evidence="2" id="KW-0472">Membrane</keyword>
<accession>A0A1E7EWK6</accession>
<feature type="compositionally biased region" description="Acidic residues" evidence="1">
    <location>
        <begin position="576"/>
        <end position="593"/>
    </location>
</feature>
<feature type="compositionally biased region" description="Polar residues" evidence="1">
    <location>
        <begin position="34"/>
        <end position="47"/>
    </location>
</feature>
<dbReference type="EMBL" id="KV784373">
    <property type="protein sequence ID" value="OEU10219.1"/>
    <property type="molecule type" value="Genomic_DNA"/>
</dbReference>
<feature type="compositionally biased region" description="Low complexity" evidence="1">
    <location>
        <begin position="73"/>
        <end position="95"/>
    </location>
</feature>
<feature type="region of interest" description="Disordered" evidence="1">
    <location>
        <begin position="1"/>
        <end position="51"/>
    </location>
</feature>